<evidence type="ECO:0000313" key="2">
    <source>
        <dbReference type="Proteomes" id="UP000226106"/>
    </source>
</evidence>
<dbReference type="SUPFAM" id="SSF46785">
    <property type="entry name" value="Winged helix' DNA-binding domain"/>
    <property type="match status" value="1"/>
</dbReference>
<dbReference type="Proteomes" id="UP000226106">
    <property type="component" value="Unassembled WGS sequence"/>
</dbReference>
<dbReference type="AlphaFoldDB" id="A0A9X7ASJ4"/>
<dbReference type="Pfam" id="PF13730">
    <property type="entry name" value="HTH_36"/>
    <property type="match status" value="1"/>
</dbReference>
<dbReference type="RefSeq" id="WP_098392876.1">
    <property type="nucleotide sequence ID" value="NZ_NTVZ01000052.1"/>
</dbReference>
<name>A0A9X7ASJ4_BACTU</name>
<accession>A0A9X7ASJ4</accession>
<gene>
    <name evidence="1" type="ORF">COK72_01980</name>
</gene>
<organism evidence="1 2">
    <name type="scientific">Bacillus thuringiensis</name>
    <dbReference type="NCBI Taxonomy" id="1428"/>
    <lineage>
        <taxon>Bacteria</taxon>
        <taxon>Bacillati</taxon>
        <taxon>Bacillota</taxon>
        <taxon>Bacilli</taxon>
        <taxon>Bacillales</taxon>
        <taxon>Bacillaceae</taxon>
        <taxon>Bacillus</taxon>
        <taxon>Bacillus cereus group</taxon>
    </lineage>
</organism>
<comment type="caution">
    <text evidence="1">The sequence shown here is derived from an EMBL/GenBank/DDBJ whole genome shotgun (WGS) entry which is preliminary data.</text>
</comment>
<reference evidence="1 2" key="1">
    <citation type="submission" date="2017-09" db="EMBL/GenBank/DDBJ databases">
        <title>Large-scale bioinformatics analysis of Bacillus genomes uncovers conserved roles of natural products in bacterial physiology.</title>
        <authorList>
            <consortium name="Agbiome Team Llc"/>
            <person name="Bleich R.M."/>
            <person name="Grubbs K.J."/>
            <person name="Santa Maria K.C."/>
            <person name="Allen S.E."/>
            <person name="Farag S."/>
            <person name="Shank E.A."/>
            <person name="Bowers A."/>
        </authorList>
    </citation>
    <scope>NUCLEOTIDE SEQUENCE [LARGE SCALE GENOMIC DNA]</scope>
    <source>
        <strain evidence="1 2">AFS065400</strain>
    </source>
</reference>
<protein>
    <submittedName>
        <fullName evidence="1">Uncharacterized protein</fullName>
    </submittedName>
</protein>
<dbReference type="Gene3D" id="1.10.10.10">
    <property type="entry name" value="Winged helix-like DNA-binding domain superfamily/Winged helix DNA-binding domain"/>
    <property type="match status" value="1"/>
</dbReference>
<dbReference type="InterPro" id="IPR036388">
    <property type="entry name" value="WH-like_DNA-bd_sf"/>
</dbReference>
<dbReference type="InterPro" id="IPR036390">
    <property type="entry name" value="WH_DNA-bd_sf"/>
</dbReference>
<dbReference type="EMBL" id="NVCO01000007">
    <property type="protein sequence ID" value="PFT50797.1"/>
    <property type="molecule type" value="Genomic_DNA"/>
</dbReference>
<evidence type="ECO:0000313" key="1">
    <source>
        <dbReference type="EMBL" id="PFT50797.1"/>
    </source>
</evidence>
<sequence length="85" mass="9594">MTHVANSIMQMKELNANEKLILLALCVEGNGTKVSVAQDIIAERCSLTRRSVIKFIQSLEDKGFLKVSRSEYKREGNIYELHVAL</sequence>
<proteinExistence type="predicted"/>